<reference evidence="6" key="1">
    <citation type="journal article" date="2019" name="Int. J. Syst. Evol. Microbiol.">
        <title>The Global Catalogue of Microorganisms (GCM) 10K type strain sequencing project: providing services to taxonomists for standard genome sequencing and annotation.</title>
        <authorList>
            <consortium name="The Broad Institute Genomics Platform"/>
            <consortium name="The Broad Institute Genome Sequencing Center for Infectious Disease"/>
            <person name="Wu L."/>
            <person name="Ma J."/>
        </authorList>
    </citation>
    <scope>NUCLEOTIDE SEQUENCE [LARGE SCALE GENOMIC DNA]</scope>
    <source>
        <strain evidence="6">JCM 16929</strain>
    </source>
</reference>
<name>A0ABP7A8J4_9ACTN</name>
<evidence type="ECO:0000256" key="1">
    <source>
        <dbReference type="ARBA" id="ARBA00010088"/>
    </source>
</evidence>
<dbReference type="PANTHER" id="PTHR21661">
    <property type="entry name" value="EPOXIDE HYDROLASE 1-RELATED"/>
    <property type="match status" value="1"/>
</dbReference>
<evidence type="ECO:0000313" key="5">
    <source>
        <dbReference type="EMBL" id="GAA3627071.1"/>
    </source>
</evidence>
<feature type="domain" description="Epoxide hydrolase N-terminal" evidence="4">
    <location>
        <begin position="36"/>
        <end position="140"/>
    </location>
</feature>
<accession>A0ABP7A8J4</accession>
<proteinExistence type="inferred from homology"/>
<evidence type="ECO:0000256" key="2">
    <source>
        <dbReference type="ARBA" id="ARBA00022797"/>
    </source>
</evidence>
<evidence type="ECO:0000313" key="6">
    <source>
        <dbReference type="Proteomes" id="UP001501490"/>
    </source>
</evidence>
<evidence type="ECO:0000259" key="4">
    <source>
        <dbReference type="Pfam" id="PF06441"/>
    </source>
</evidence>
<dbReference type="InterPro" id="IPR029058">
    <property type="entry name" value="AB_hydrolase_fold"/>
</dbReference>
<gene>
    <name evidence="5" type="ORF">GCM10022236_31710</name>
</gene>
<dbReference type="InterPro" id="IPR010497">
    <property type="entry name" value="Epoxide_hydro_N"/>
</dbReference>
<dbReference type="PIRSF" id="PIRSF001112">
    <property type="entry name" value="Epoxide_hydrolase"/>
    <property type="match status" value="1"/>
</dbReference>
<evidence type="ECO:0000256" key="3">
    <source>
        <dbReference type="ARBA" id="ARBA00022801"/>
    </source>
</evidence>
<dbReference type="Gene3D" id="3.40.50.1820">
    <property type="entry name" value="alpha/beta hydrolase"/>
    <property type="match status" value="1"/>
</dbReference>
<dbReference type="EMBL" id="BAABAB010000022">
    <property type="protein sequence ID" value="GAA3627071.1"/>
    <property type="molecule type" value="Genomic_DNA"/>
</dbReference>
<dbReference type="Pfam" id="PF06441">
    <property type="entry name" value="EHN"/>
    <property type="match status" value="1"/>
</dbReference>
<dbReference type="Proteomes" id="UP001501490">
    <property type="component" value="Unassembled WGS sequence"/>
</dbReference>
<dbReference type="SUPFAM" id="SSF53474">
    <property type="entry name" value="alpha/beta-Hydrolases"/>
    <property type="match status" value="1"/>
</dbReference>
<keyword evidence="6" id="KW-1185">Reference proteome</keyword>
<dbReference type="InterPro" id="IPR000639">
    <property type="entry name" value="Epox_hydrolase-like"/>
</dbReference>
<comment type="caution">
    <text evidence="5">The sequence shown here is derived from an EMBL/GenBank/DDBJ whole genome shotgun (WGS) entry which is preliminary data.</text>
</comment>
<comment type="similarity">
    <text evidence="1">Belongs to the peptidase S33 family.</text>
</comment>
<keyword evidence="2" id="KW-0058">Aromatic hydrocarbons catabolism</keyword>
<dbReference type="PRINTS" id="PR00412">
    <property type="entry name" value="EPOXHYDRLASE"/>
</dbReference>
<dbReference type="PANTHER" id="PTHR21661:SF35">
    <property type="entry name" value="EPOXIDE HYDROLASE"/>
    <property type="match status" value="1"/>
</dbReference>
<sequence>MLCIDNFLEIVALMRKETYLIAPYRRDMTNTETGTIRPFTIAVPQDALDDLHHRLEHTRFPAEAPADSWDYGTPVSYLRRMVAAWQRFDWRAQEARMNAVPNFVTEIDGQTVHFVHVRSAEPEATPLLLAHTYPGSFVEFIELIDPLVNPVAHGGRAEDAFHLVIPSMPGFGFSTPLVGDGWTMAKVARTYDALMRRLGYDSYGIHGSDGGAMVGRELAVLDPPGFLGAHVLQLFSFPSGDPSEFEAFGPKEYAALEFAGWFASVAGYNQMNGTRPQTIAAALSDSPVGQLAYNELFESFGNGTSRVSEEQVLTQVSLYWLTNTSATAVRYHYAEAHSGAEPTVSTGRIGVAVFAHDFQTIRPLAERDNANIVHWSELDGGGHYAALEAPDVLVGDLRTFF</sequence>
<protein>
    <recommendedName>
        <fullName evidence="4">Epoxide hydrolase N-terminal domain-containing protein</fullName>
    </recommendedName>
</protein>
<keyword evidence="3" id="KW-0378">Hydrolase</keyword>
<dbReference type="InterPro" id="IPR016292">
    <property type="entry name" value="Epoxide_hydrolase"/>
</dbReference>
<organism evidence="5 6">
    <name type="scientific">Microlunatus ginsengisoli</name>
    <dbReference type="NCBI Taxonomy" id="363863"/>
    <lineage>
        <taxon>Bacteria</taxon>
        <taxon>Bacillati</taxon>
        <taxon>Actinomycetota</taxon>
        <taxon>Actinomycetes</taxon>
        <taxon>Propionibacteriales</taxon>
        <taxon>Propionibacteriaceae</taxon>
        <taxon>Microlunatus</taxon>
    </lineage>
</organism>